<keyword evidence="4" id="KW-0378">Hydrolase</keyword>
<dbReference type="InterPro" id="IPR001279">
    <property type="entry name" value="Metallo-B-lactamas"/>
</dbReference>
<accession>A0AA37UT26</accession>
<comment type="caution">
    <text evidence="8">The sequence shown here is derived from an EMBL/GenBank/DDBJ whole genome shotgun (WGS) entry which is preliminary data.</text>
</comment>
<comment type="similarity">
    <text evidence="2">Belongs to the metallo-beta-lactamase superfamily.</text>
</comment>
<keyword evidence="3" id="KW-0479">Metal-binding</keyword>
<dbReference type="EMBL" id="BSUL01000001">
    <property type="protein sequence ID" value="GMA27787.1"/>
    <property type="molecule type" value="Genomic_DNA"/>
</dbReference>
<dbReference type="PANTHER" id="PTHR42978:SF2">
    <property type="entry name" value="102 KBASES UNSTABLE REGION: FROM 1 TO 119443"/>
    <property type="match status" value="1"/>
</dbReference>
<dbReference type="InterPro" id="IPR051013">
    <property type="entry name" value="MBL_superfamily_lactonases"/>
</dbReference>
<name>A0AA37UT26_9MICO</name>
<dbReference type="GO" id="GO:0016787">
    <property type="term" value="F:hydrolase activity"/>
    <property type="evidence" value="ECO:0007669"/>
    <property type="project" value="UniProtKB-KW"/>
</dbReference>
<keyword evidence="9" id="KW-1185">Reference proteome</keyword>
<dbReference type="Proteomes" id="UP001157160">
    <property type="component" value="Unassembled WGS sequence"/>
</dbReference>
<dbReference type="SMART" id="SM00849">
    <property type="entry name" value="Lactamase_B"/>
    <property type="match status" value="1"/>
</dbReference>
<protein>
    <recommendedName>
        <fullName evidence="7">Metallo-beta-lactamase domain-containing protein</fullName>
    </recommendedName>
</protein>
<feature type="region of interest" description="Disordered" evidence="6">
    <location>
        <begin position="212"/>
        <end position="234"/>
    </location>
</feature>
<comment type="cofactor">
    <cofactor evidence="1">
        <name>Zn(2+)</name>
        <dbReference type="ChEBI" id="CHEBI:29105"/>
    </cofactor>
</comment>
<evidence type="ECO:0000256" key="6">
    <source>
        <dbReference type="SAM" id="MobiDB-lite"/>
    </source>
</evidence>
<dbReference type="GO" id="GO:0046872">
    <property type="term" value="F:metal ion binding"/>
    <property type="evidence" value="ECO:0007669"/>
    <property type="project" value="UniProtKB-KW"/>
</dbReference>
<evidence type="ECO:0000256" key="5">
    <source>
        <dbReference type="ARBA" id="ARBA00022833"/>
    </source>
</evidence>
<gene>
    <name evidence="8" type="ORF">GCM10025874_10400</name>
</gene>
<evidence type="ECO:0000259" key="7">
    <source>
        <dbReference type="SMART" id="SM00849"/>
    </source>
</evidence>
<evidence type="ECO:0000256" key="1">
    <source>
        <dbReference type="ARBA" id="ARBA00001947"/>
    </source>
</evidence>
<reference evidence="8 9" key="1">
    <citation type="journal article" date="2014" name="Int. J. Syst. Evol. Microbiol.">
        <title>Complete genome sequence of Corynebacterium casei LMG S-19264T (=DSM 44701T), isolated from a smear-ripened cheese.</title>
        <authorList>
            <consortium name="US DOE Joint Genome Institute (JGI-PGF)"/>
            <person name="Walter F."/>
            <person name="Albersmeier A."/>
            <person name="Kalinowski J."/>
            <person name="Ruckert C."/>
        </authorList>
    </citation>
    <scope>NUCLEOTIDE SEQUENCE [LARGE SCALE GENOMIC DNA]</scope>
    <source>
        <strain evidence="8 9">NBRC 112289</strain>
    </source>
</reference>
<evidence type="ECO:0000313" key="9">
    <source>
        <dbReference type="Proteomes" id="UP001157160"/>
    </source>
</evidence>
<keyword evidence="5" id="KW-0862">Zinc</keyword>
<dbReference type="SUPFAM" id="SSF56281">
    <property type="entry name" value="Metallo-hydrolase/oxidoreductase"/>
    <property type="match status" value="1"/>
</dbReference>
<evidence type="ECO:0000256" key="2">
    <source>
        <dbReference type="ARBA" id="ARBA00007749"/>
    </source>
</evidence>
<dbReference type="PANTHER" id="PTHR42978">
    <property type="entry name" value="QUORUM-QUENCHING LACTONASE YTNP-RELATED-RELATED"/>
    <property type="match status" value="1"/>
</dbReference>
<dbReference type="InterPro" id="IPR036866">
    <property type="entry name" value="RibonucZ/Hydroxyglut_hydro"/>
</dbReference>
<dbReference type="AlphaFoldDB" id="A0AA37UT26"/>
<evidence type="ECO:0000256" key="3">
    <source>
        <dbReference type="ARBA" id="ARBA00022723"/>
    </source>
</evidence>
<feature type="domain" description="Metallo-beta-lactamase" evidence="7">
    <location>
        <begin position="31"/>
        <end position="204"/>
    </location>
</feature>
<evidence type="ECO:0000313" key="8">
    <source>
        <dbReference type="EMBL" id="GMA27787.1"/>
    </source>
</evidence>
<dbReference type="Gene3D" id="3.60.15.10">
    <property type="entry name" value="Ribonuclease Z/Hydroxyacylglutathione hydrolase-like"/>
    <property type="match status" value="1"/>
</dbReference>
<dbReference type="RefSeq" id="WP_284230658.1">
    <property type="nucleotide sequence ID" value="NZ_BSUL01000001.1"/>
</dbReference>
<dbReference type="Pfam" id="PF00753">
    <property type="entry name" value="Lactamase_B"/>
    <property type="match status" value="1"/>
</dbReference>
<sequence length="272" mass="28996">MPELHYHRCGETSHDVGALLRGAPRERRVFPAGVFRYDDGERRVLVDTGYAGRSWGTGASGWAYRLLLPPRVRPGETIAEQVDPSTVTHVVLTHLHPDHLGGVRDLPHATFVLSAGLVETLRAPRLREGVLPGLLPPWFDSAPRIVVDRFDDEHHGLATHDLFGDGSLCLVDLPGHARGHVGVLVQGGCCSPATRPGAAICSARSSGCAPCPAPSATTTPPRPARPSDCSPRRPPGCGCASPTIRTPRGWTCCGPTEDRAGLRRRALAAALP</sequence>
<proteinExistence type="inferred from homology"/>
<organism evidence="8 9">
    <name type="scientific">Arenivirga flava</name>
    <dbReference type="NCBI Taxonomy" id="1930060"/>
    <lineage>
        <taxon>Bacteria</taxon>
        <taxon>Bacillati</taxon>
        <taxon>Actinomycetota</taxon>
        <taxon>Actinomycetes</taxon>
        <taxon>Micrococcales</taxon>
        <taxon>Microbacteriaceae</taxon>
        <taxon>Arenivirga</taxon>
    </lineage>
</organism>
<evidence type="ECO:0000256" key="4">
    <source>
        <dbReference type="ARBA" id="ARBA00022801"/>
    </source>
</evidence>